<dbReference type="GO" id="GO:0017004">
    <property type="term" value="P:cytochrome complex assembly"/>
    <property type="evidence" value="ECO:0007669"/>
    <property type="project" value="UniProtKB-KW"/>
</dbReference>
<dbReference type="AlphaFoldDB" id="A0A1H6R1D5"/>
<dbReference type="PANTHER" id="PTHR42852">
    <property type="entry name" value="THIOL:DISULFIDE INTERCHANGE PROTEIN DSBE"/>
    <property type="match status" value="1"/>
</dbReference>
<evidence type="ECO:0000313" key="7">
    <source>
        <dbReference type="EMBL" id="SEI49641.1"/>
    </source>
</evidence>
<evidence type="ECO:0000313" key="8">
    <source>
        <dbReference type="Proteomes" id="UP000199420"/>
    </source>
</evidence>
<evidence type="ECO:0000256" key="4">
    <source>
        <dbReference type="ARBA" id="ARBA00023284"/>
    </source>
</evidence>
<evidence type="ECO:0000256" key="2">
    <source>
        <dbReference type="ARBA" id="ARBA00022748"/>
    </source>
</evidence>
<gene>
    <name evidence="7" type="ORF">SAMN04487997_0962</name>
</gene>
<organism evidence="7 8">
    <name type="scientific">Frateuria terrea</name>
    <dbReference type="NCBI Taxonomy" id="529704"/>
    <lineage>
        <taxon>Bacteria</taxon>
        <taxon>Pseudomonadati</taxon>
        <taxon>Pseudomonadota</taxon>
        <taxon>Gammaproteobacteria</taxon>
        <taxon>Lysobacterales</taxon>
        <taxon>Rhodanobacteraceae</taxon>
        <taxon>Frateuria</taxon>
    </lineage>
</organism>
<accession>A0A1H6R1D5</accession>
<dbReference type="EMBL" id="FNYC01000001">
    <property type="protein sequence ID" value="SEI49641.1"/>
    <property type="molecule type" value="Genomic_DNA"/>
</dbReference>
<comment type="subcellular location">
    <subcellularLocation>
        <location evidence="1">Cell envelope</location>
    </subcellularLocation>
</comment>
<name>A0A1H6R1D5_9GAMM</name>
<dbReference type="OrthoDB" id="9796554at2"/>
<dbReference type="Proteomes" id="UP000199420">
    <property type="component" value="Unassembled WGS sequence"/>
</dbReference>
<keyword evidence="2" id="KW-0201">Cytochrome c-type biogenesis</keyword>
<evidence type="ECO:0000256" key="1">
    <source>
        <dbReference type="ARBA" id="ARBA00004196"/>
    </source>
</evidence>
<dbReference type="SUPFAM" id="SSF52833">
    <property type="entry name" value="Thioredoxin-like"/>
    <property type="match status" value="1"/>
</dbReference>
<feature type="chain" id="PRO_5011697172" evidence="5">
    <location>
        <begin position="25"/>
        <end position="181"/>
    </location>
</feature>
<dbReference type="CDD" id="cd02966">
    <property type="entry name" value="TlpA_like_family"/>
    <property type="match status" value="1"/>
</dbReference>
<dbReference type="InterPro" id="IPR013740">
    <property type="entry name" value="Redoxin"/>
</dbReference>
<dbReference type="InterPro" id="IPR017937">
    <property type="entry name" value="Thioredoxin_CS"/>
</dbReference>
<dbReference type="InterPro" id="IPR036249">
    <property type="entry name" value="Thioredoxin-like_sf"/>
</dbReference>
<dbReference type="InterPro" id="IPR050553">
    <property type="entry name" value="Thioredoxin_ResA/DsbE_sf"/>
</dbReference>
<dbReference type="Gene3D" id="3.40.30.10">
    <property type="entry name" value="Glutaredoxin"/>
    <property type="match status" value="1"/>
</dbReference>
<keyword evidence="5" id="KW-0732">Signal</keyword>
<proteinExistence type="predicted"/>
<dbReference type="Pfam" id="PF08534">
    <property type="entry name" value="Redoxin"/>
    <property type="match status" value="1"/>
</dbReference>
<keyword evidence="4" id="KW-0676">Redox-active center</keyword>
<dbReference type="GO" id="GO:0015036">
    <property type="term" value="F:disulfide oxidoreductase activity"/>
    <property type="evidence" value="ECO:0007669"/>
    <property type="project" value="UniProtKB-ARBA"/>
</dbReference>
<keyword evidence="8" id="KW-1185">Reference proteome</keyword>
<dbReference type="GO" id="GO:0030313">
    <property type="term" value="C:cell envelope"/>
    <property type="evidence" value="ECO:0007669"/>
    <property type="project" value="UniProtKB-SubCell"/>
</dbReference>
<dbReference type="PANTHER" id="PTHR42852:SF6">
    <property type="entry name" value="THIOL:DISULFIDE INTERCHANGE PROTEIN DSBE"/>
    <property type="match status" value="1"/>
</dbReference>
<dbReference type="STRING" id="529704.SAMN02927913_0877"/>
<dbReference type="InterPro" id="IPR013766">
    <property type="entry name" value="Thioredoxin_domain"/>
</dbReference>
<evidence type="ECO:0000256" key="3">
    <source>
        <dbReference type="ARBA" id="ARBA00023157"/>
    </source>
</evidence>
<dbReference type="RefSeq" id="WP_091334013.1">
    <property type="nucleotide sequence ID" value="NZ_FNYC01000001.1"/>
</dbReference>
<evidence type="ECO:0000259" key="6">
    <source>
        <dbReference type="PROSITE" id="PS51352"/>
    </source>
</evidence>
<feature type="signal peptide" evidence="5">
    <location>
        <begin position="1"/>
        <end position="24"/>
    </location>
</feature>
<reference evidence="7 8" key="1">
    <citation type="submission" date="2016-10" db="EMBL/GenBank/DDBJ databases">
        <authorList>
            <person name="de Groot N.N."/>
        </authorList>
    </citation>
    <scope>NUCLEOTIDE SEQUENCE [LARGE SCALE GENOMIC DNA]</scope>
    <source>
        <strain evidence="7 8">DSM 26515</strain>
    </source>
</reference>
<dbReference type="PROSITE" id="PS00194">
    <property type="entry name" value="THIOREDOXIN_1"/>
    <property type="match status" value="1"/>
</dbReference>
<dbReference type="GO" id="GO:0016853">
    <property type="term" value="F:isomerase activity"/>
    <property type="evidence" value="ECO:0007669"/>
    <property type="project" value="UniProtKB-KW"/>
</dbReference>
<dbReference type="PROSITE" id="PS51352">
    <property type="entry name" value="THIOREDOXIN_2"/>
    <property type="match status" value="1"/>
</dbReference>
<keyword evidence="3" id="KW-1015">Disulfide bond</keyword>
<keyword evidence="7" id="KW-0413">Isomerase</keyword>
<sequence>MLRHFLLALLGPALLALAPSGAHAALQPGTAAPAALGSDLRGHVLSVPDLRGKVVVLSFWATWCGYCMKEMPVLATLQNVADQKHLPLQVVLINYEEDRDVFRHTSRVLRQQAPGVLATWDRHGDIGKPYGAEGGIPVMVMLRRDGTVAHVHVGYGEDMLDSLLAEINALLLEPQAAAPGS</sequence>
<feature type="domain" description="Thioredoxin" evidence="6">
    <location>
        <begin position="26"/>
        <end position="172"/>
    </location>
</feature>
<evidence type="ECO:0000256" key="5">
    <source>
        <dbReference type="SAM" id="SignalP"/>
    </source>
</evidence>
<protein>
    <submittedName>
        <fullName evidence="7">Thiol-disulfide isomerase or thioredoxin</fullName>
    </submittedName>
</protein>